<evidence type="ECO:0000256" key="4">
    <source>
        <dbReference type="ARBA" id="ARBA00022723"/>
    </source>
</evidence>
<dbReference type="PANTHER" id="PTHR19359">
    <property type="entry name" value="CYTOCHROME B5"/>
    <property type="match status" value="1"/>
</dbReference>
<sequence>MDDLCFRTKAIVQKVPQDLCVLEQSIRSLRCVDTDKTALLRQEHQIAQSIDLALSNCQRLIVLSRNEPLFNRKKIELAVSQIQSECHYLRNNLQIIQRKRAAMEQELQFRANLFAPPVGLSGSGATVVHIDNEVNEFSRLQAVGRRLDEMLLGGSASLEALKYQGSTLKNSHRRLMDLANTLGLSNTVMRLIQRRSYQDKVLFYALAVGTLISMYLIWHFIRECFDLVAICNWQFNHSTNMGESNVYSISEVKKHNTEGDCWVVINDKVYDVTHLLEKHPGGTDSIMQVAGTYATKGFNAVPHSEGAQHWMNKFYIGEIAEKDKECRLRWSDNCPKKKLAELKFMNFAVPTAVLLTGVYAMGRYFRRR</sequence>
<reference evidence="10 11" key="2">
    <citation type="submission" date="2018-11" db="EMBL/GenBank/DDBJ databases">
        <authorList>
            <consortium name="Pathogen Informatics"/>
        </authorList>
    </citation>
    <scope>NUCLEOTIDE SEQUENCE [LARGE SCALE GENOMIC DNA]</scope>
</reference>
<evidence type="ECO:0000313" key="12">
    <source>
        <dbReference type="WBParaSite" id="HDID_0000331901-mRNA-1"/>
    </source>
</evidence>
<dbReference type="GO" id="GO:0016020">
    <property type="term" value="C:membrane"/>
    <property type="evidence" value="ECO:0007669"/>
    <property type="project" value="UniProtKB-SubCell"/>
</dbReference>
<dbReference type="GO" id="GO:0046872">
    <property type="term" value="F:metal ion binding"/>
    <property type="evidence" value="ECO:0007669"/>
    <property type="project" value="UniProtKB-KW"/>
</dbReference>
<dbReference type="InterPro" id="IPR036400">
    <property type="entry name" value="Cyt_B5-like_heme/steroid_sf"/>
</dbReference>
<evidence type="ECO:0000313" key="10">
    <source>
        <dbReference type="EMBL" id="VDL30482.1"/>
    </source>
</evidence>
<keyword evidence="5" id="KW-0408">Iron</keyword>
<evidence type="ECO:0000313" key="11">
    <source>
        <dbReference type="Proteomes" id="UP000274504"/>
    </source>
</evidence>
<evidence type="ECO:0000256" key="3">
    <source>
        <dbReference type="ARBA" id="ARBA00022692"/>
    </source>
</evidence>
<keyword evidence="4" id="KW-0479">Metal-binding</keyword>
<dbReference type="SMART" id="SM01117">
    <property type="entry name" value="Cyt-b5"/>
    <property type="match status" value="1"/>
</dbReference>
<evidence type="ECO:0000259" key="9">
    <source>
        <dbReference type="PROSITE" id="PS50255"/>
    </source>
</evidence>
<comment type="subcellular location">
    <subcellularLocation>
        <location evidence="1">Membrane</location>
    </subcellularLocation>
</comment>
<feature type="transmembrane region" description="Helical" evidence="8">
    <location>
        <begin position="201"/>
        <end position="221"/>
    </location>
</feature>
<evidence type="ECO:0000256" key="8">
    <source>
        <dbReference type="SAM" id="Phobius"/>
    </source>
</evidence>
<dbReference type="Gene3D" id="1.20.5.110">
    <property type="match status" value="1"/>
</dbReference>
<organism evidence="12">
    <name type="scientific">Hymenolepis diminuta</name>
    <name type="common">Rat tapeworm</name>
    <dbReference type="NCBI Taxonomy" id="6216"/>
    <lineage>
        <taxon>Eukaryota</taxon>
        <taxon>Metazoa</taxon>
        <taxon>Spiralia</taxon>
        <taxon>Lophotrochozoa</taxon>
        <taxon>Platyhelminthes</taxon>
        <taxon>Cestoda</taxon>
        <taxon>Eucestoda</taxon>
        <taxon>Cyclophyllidea</taxon>
        <taxon>Hymenolepididae</taxon>
        <taxon>Hymenolepis</taxon>
    </lineage>
</organism>
<comment type="similarity">
    <text evidence="7">Belongs to the cytochrome b5 family.</text>
</comment>
<name>A0A158QDM7_HYMDI</name>
<evidence type="ECO:0000256" key="2">
    <source>
        <dbReference type="ARBA" id="ARBA00022617"/>
    </source>
</evidence>
<feature type="domain" description="Cytochrome b5 heme-binding" evidence="9">
    <location>
        <begin position="244"/>
        <end position="320"/>
    </location>
</feature>
<evidence type="ECO:0000256" key="5">
    <source>
        <dbReference type="ARBA" id="ARBA00023004"/>
    </source>
</evidence>
<feature type="transmembrane region" description="Helical" evidence="8">
    <location>
        <begin position="344"/>
        <end position="362"/>
    </location>
</feature>
<gene>
    <name evidence="10" type="ORF">HDID_LOCUS3317</name>
</gene>
<evidence type="ECO:0000256" key="7">
    <source>
        <dbReference type="ARBA" id="ARBA00038168"/>
    </source>
</evidence>
<dbReference type="PRINTS" id="PR00363">
    <property type="entry name" value="CYTOCHROMEB5"/>
</dbReference>
<dbReference type="SUPFAM" id="SSF55856">
    <property type="entry name" value="Cytochrome b5-like heme/steroid binding domain"/>
    <property type="match status" value="1"/>
</dbReference>
<dbReference type="InterPro" id="IPR050668">
    <property type="entry name" value="Cytochrome_b5"/>
</dbReference>
<dbReference type="Proteomes" id="UP000274504">
    <property type="component" value="Unassembled WGS sequence"/>
</dbReference>
<dbReference type="Pfam" id="PF00173">
    <property type="entry name" value="Cyt-b5"/>
    <property type="match status" value="1"/>
</dbReference>
<reference evidence="12" key="1">
    <citation type="submission" date="2016-04" db="UniProtKB">
        <authorList>
            <consortium name="WormBaseParasite"/>
        </authorList>
    </citation>
    <scope>IDENTIFICATION</scope>
</reference>
<accession>A0A158QDM7</accession>
<dbReference type="GO" id="GO:0020037">
    <property type="term" value="F:heme binding"/>
    <property type="evidence" value="ECO:0007669"/>
    <property type="project" value="TreeGrafter"/>
</dbReference>
<dbReference type="OrthoDB" id="158360at2759"/>
<dbReference type="STRING" id="6216.A0A158QDM7"/>
<evidence type="ECO:0000256" key="6">
    <source>
        <dbReference type="ARBA" id="ARBA00023136"/>
    </source>
</evidence>
<dbReference type="PROSITE" id="PS50255">
    <property type="entry name" value="CYTOCHROME_B5_2"/>
    <property type="match status" value="1"/>
</dbReference>
<dbReference type="WBParaSite" id="HDID_0000331901-mRNA-1">
    <property type="protein sequence ID" value="HDID_0000331901-mRNA-1"/>
    <property type="gene ID" value="HDID_0000331901"/>
</dbReference>
<evidence type="ECO:0000256" key="1">
    <source>
        <dbReference type="ARBA" id="ARBA00004370"/>
    </source>
</evidence>
<dbReference type="Pfam" id="PF12352">
    <property type="entry name" value="V-SNARE_C"/>
    <property type="match status" value="1"/>
</dbReference>
<proteinExistence type="inferred from homology"/>
<dbReference type="InterPro" id="IPR001199">
    <property type="entry name" value="Cyt_B5-like_heme/steroid-bd"/>
</dbReference>
<dbReference type="CDD" id="cd15863">
    <property type="entry name" value="SNARE_GS27"/>
    <property type="match status" value="1"/>
</dbReference>
<dbReference type="AlphaFoldDB" id="A0A158QDM7"/>
<protein>
    <submittedName>
        <fullName evidence="12">Cytochrome b5 heme-binding domain-containing protein</fullName>
    </submittedName>
</protein>
<keyword evidence="8" id="KW-1133">Transmembrane helix</keyword>
<keyword evidence="3 8" id="KW-0812">Transmembrane</keyword>
<dbReference type="FunFam" id="3.10.120.10:FF:000002">
    <property type="entry name" value="Cytochrome b5 type B"/>
    <property type="match status" value="1"/>
</dbReference>
<dbReference type="EMBL" id="UYSG01000979">
    <property type="protein sequence ID" value="VDL30482.1"/>
    <property type="molecule type" value="Genomic_DNA"/>
</dbReference>
<keyword evidence="2" id="KW-0349">Heme</keyword>
<dbReference type="Gene3D" id="3.10.120.10">
    <property type="entry name" value="Cytochrome b5-like heme/steroid binding domain"/>
    <property type="match status" value="1"/>
</dbReference>
<keyword evidence="6 8" id="KW-0472">Membrane</keyword>